<dbReference type="PANTHER" id="PTHR11360:SF318">
    <property type="entry name" value="MONOCARBOXYLATE TRANSPORTER 12"/>
    <property type="match status" value="1"/>
</dbReference>
<keyword evidence="4 10" id="KW-0812">Transmembrane</keyword>
<comment type="similarity">
    <text evidence="2">Belongs to the major facilitator superfamily. Monocarboxylate porter (TC 2.A.1.13) family.</text>
</comment>
<dbReference type="InterPro" id="IPR050327">
    <property type="entry name" value="Proton-linked_MCT"/>
</dbReference>
<comment type="function">
    <text evidence="9">Functions as a transporter for creatine and as well for its precursor guanidinoacetate. Transport of creatine and GAA is independent of resting membrane potential and extracellular Na(+), Cl(-), or pH. Contributes to the process of creatine biosynthesis and distribution.</text>
</comment>
<dbReference type="EMBL" id="EAAA01002879">
    <property type="status" value="NOT_ANNOTATED_CDS"/>
    <property type="molecule type" value="Genomic_DNA"/>
</dbReference>
<evidence type="ECO:0000256" key="7">
    <source>
        <dbReference type="ARBA" id="ARBA00036521"/>
    </source>
</evidence>
<dbReference type="Gene3D" id="1.20.1250.20">
    <property type="entry name" value="MFS general substrate transporter like domains"/>
    <property type="match status" value="1"/>
</dbReference>
<evidence type="ECO:0000313" key="12">
    <source>
        <dbReference type="Ensembl" id="ENSCINP00000025735.2"/>
    </source>
</evidence>
<reference evidence="12" key="4">
    <citation type="submission" date="2025-09" db="UniProtKB">
        <authorList>
            <consortium name="Ensembl"/>
        </authorList>
    </citation>
    <scope>IDENTIFICATION</scope>
</reference>
<evidence type="ECO:0000256" key="8">
    <source>
        <dbReference type="ARBA" id="ARBA00036771"/>
    </source>
</evidence>
<evidence type="ECO:0000256" key="4">
    <source>
        <dbReference type="ARBA" id="ARBA00022692"/>
    </source>
</evidence>
<protein>
    <recommendedName>
        <fullName evidence="11">Major facilitator superfamily (MFS) profile domain-containing protein</fullName>
    </recommendedName>
</protein>
<sequence length="370" mass="39217">MPGQPLEGGWGWVVVLSGAIVYGLVFGSVRCQSVLFVPIMNEFESDYSNVGWVSAILTAGLAIGGMISASVMAKFGHRSAVIIGGLISGASSIIASFSTSVVMLVIFAGLLQGIGYGISFVATPVIIGYYFAKRRSLATNFASMGGSLGTFLICPLNGLFVEQFGIHGYFLIMGGLYFNLCVVGSLMRPLELSRSLAKPKEPKPATEMRVIEELSRNLLKKKPFLVYCISQLVFLAGFLTSQLYIVPYAEIEVQIPSVKASLLMSIAAAAEIASRVVFGILGDMKRINRVLMYSTVLLVLSVCGISYTFMKSFESLAVAAGVSGLFQGGFSGISIVILADLVGLQYYGMALGLSTVINGIGTLITPPLVG</sequence>
<evidence type="ECO:0000256" key="9">
    <source>
        <dbReference type="ARBA" id="ARBA00037605"/>
    </source>
</evidence>
<dbReference type="PROSITE" id="PS50850">
    <property type="entry name" value="MFS"/>
    <property type="match status" value="1"/>
</dbReference>
<feature type="transmembrane region" description="Helical" evidence="10">
    <location>
        <begin position="258"/>
        <end position="278"/>
    </location>
</feature>
<comment type="subcellular location">
    <subcellularLocation>
        <location evidence="1">Basolateral cell membrane</location>
        <topology evidence="1">Multi-pass membrane protein</topology>
    </subcellularLocation>
</comment>
<feature type="transmembrane region" description="Helical" evidence="10">
    <location>
        <begin position="12"/>
        <end position="30"/>
    </location>
</feature>
<comment type="catalytic activity">
    <reaction evidence="8">
        <text>guanidinoacetate(in) = guanidinoacetate(out)</text>
        <dbReference type="Rhea" id="RHEA:73047"/>
        <dbReference type="ChEBI" id="CHEBI:57742"/>
    </reaction>
</comment>
<feature type="transmembrane region" description="Helical" evidence="10">
    <location>
        <begin position="114"/>
        <end position="132"/>
    </location>
</feature>
<feature type="transmembrane region" description="Helical" evidence="10">
    <location>
        <begin position="141"/>
        <end position="160"/>
    </location>
</feature>
<evidence type="ECO:0000256" key="3">
    <source>
        <dbReference type="ARBA" id="ARBA00022475"/>
    </source>
</evidence>
<reference evidence="12" key="2">
    <citation type="journal article" date="2008" name="Genome Biol.">
        <title>Improved genome assembly and evidence-based global gene model set for the chordate Ciona intestinalis: new insight into intron and operon populations.</title>
        <authorList>
            <person name="Satou Y."/>
            <person name="Mineta K."/>
            <person name="Ogasawara M."/>
            <person name="Sasakura Y."/>
            <person name="Shoguchi E."/>
            <person name="Ueno K."/>
            <person name="Yamada L."/>
            <person name="Matsumoto J."/>
            <person name="Wasserscheid J."/>
            <person name="Dewar K."/>
            <person name="Wiley G.B."/>
            <person name="Macmil S.L."/>
            <person name="Roe B.A."/>
            <person name="Zeller R.W."/>
            <person name="Hastings K.E."/>
            <person name="Lemaire P."/>
            <person name="Lindquist E."/>
            <person name="Endo T."/>
            <person name="Hotta K."/>
            <person name="Inaba K."/>
        </authorList>
    </citation>
    <scope>NUCLEOTIDE SEQUENCE [LARGE SCALE GENOMIC DNA]</scope>
    <source>
        <strain evidence="12">wild type</strain>
    </source>
</reference>
<feature type="transmembrane region" description="Helical" evidence="10">
    <location>
        <begin position="224"/>
        <end position="246"/>
    </location>
</feature>
<accession>F7A8F2</accession>
<feature type="transmembrane region" description="Helical" evidence="10">
    <location>
        <begin position="166"/>
        <end position="187"/>
    </location>
</feature>
<reference evidence="12" key="3">
    <citation type="submission" date="2025-08" db="UniProtKB">
        <authorList>
            <consortium name="Ensembl"/>
        </authorList>
    </citation>
    <scope>IDENTIFICATION</scope>
</reference>
<reference evidence="13" key="1">
    <citation type="journal article" date="2002" name="Science">
        <title>The draft genome of Ciona intestinalis: insights into chordate and vertebrate origins.</title>
        <authorList>
            <person name="Dehal P."/>
            <person name="Satou Y."/>
            <person name="Campbell R.K."/>
            <person name="Chapman J."/>
            <person name="Degnan B."/>
            <person name="De Tomaso A."/>
            <person name="Davidson B."/>
            <person name="Di Gregorio A."/>
            <person name="Gelpke M."/>
            <person name="Goodstein D.M."/>
            <person name="Harafuji N."/>
            <person name="Hastings K.E."/>
            <person name="Ho I."/>
            <person name="Hotta K."/>
            <person name="Huang W."/>
            <person name="Kawashima T."/>
            <person name="Lemaire P."/>
            <person name="Martinez D."/>
            <person name="Meinertzhagen I.A."/>
            <person name="Necula S."/>
            <person name="Nonaka M."/>
            <person name="Putnam N."/>
            <person name="Rash S."/>
            <person name="Saiga H."/>
            <person name="Satake M."/>
            <person name="Terry A."/>
            <person name="Yamada L."/>
            <person name="Wang H.G."/>
            <person name="Awazu S."/>
            <person name="Azumi K."/>
            <person name="Boore J."/>
            <person name="Branno M."/>
            <person name="Chin-Bow S."/>
            <person name="DeSantis R."/>
            <person name="Doyle S."/>
            <person name="Francino P."/>
            <person name="Keys D.N."/>
            <person name="Haga S."/>
            <person name="Hayashi H."/>
            <person name="Hino K."/>
            <person name="Imai K.S."/>
            <person name="Inaba K."/>
            <person name="Kano S."/>
            <person name="Kobayashi K."/>
            <person name="Kobayashi M."/>
            <person name="Lee B.I."/>
            <person name="Makabe K.W."/>
            <person name="Manohar C."/>
            <person name="Matassi G."/>
            <person name="Medina M."/>
            <person name="Mochizuki Y."/>
            <person name="Mount S."/>
            <person name="Morishita T."/>
            <person name="Miura S."/>
            <person name="Nakayama A."/>
            <person name="Nishizaka S."/>
            <person name="Nomoto H."/>
            <person name="Ohta F."/>
            <person name="Oishi K."/>
            <person name="Rigoutsos I."/>
            <person name="Sano M."/>
            <person name="Sasaki A."/>
            <person name="Sasakura Y."/>
            <person name="Shoguchi E."/>
            <person name="Shin-i T."/>
            <person name="Spagnuolo A."/>
            <person name="Stainier D."/>
            <person name="Suzuki M.M."/>
            <person name="Tassy O."/>
            <person name="Takatori N."/>
            <person name="Tokuoka M."/>
            <person name="Yagi K."/>
            <person name="Yoshizaki F."/>
            <person name="Wada S."/>
            <person name="Zhang C."/>
            <person name="Hyatt P.D."/>
            <person name="Larimer F."/>
            <person name="Detter C."/>
            <person name="Doggett N."/>
            <person name="Glavina T."/>
            <person name="Hawkins T."/>
            <person name="Richardson P."/>
            <person name="Lucas S."/>
            <person name="Kohara Y."/>
            <person name="Levine M."/>
            <person name="Satoh N."/>
            <person name="Rokhsar D.S."/>
        </authorList>
    </citation>
    <scope>NUCLEOTIDE SEQUENCE [LARGE SCALE GENOMIC DNA]</scope>
</reference>
<dbReference type="HOGENOM" id="CLU_001265_59_1_1"/>
<dbReference type="FunFam" id="1.20.1250.20:FF:001233">
    <property type="entry name" value="Uncharacterized protein"/>
    <property type="match status" value="1"/>
</dbReference>
<dbReference type="InterPro" id="IPR036259">
    <property type="entry name" value="MFS_trans_sf"/>
</dbReference>
<dbReference type="Ensembl" id="ENSCINT00000025981.2">
    <property type="protein sequence ID" value="ENSCINP00000025735.2"/>
    <property type="gene ID" value="ENSCING00000014160.2"/>
</dbReference>
<dbReference type="SUPFAM" id="SSF103473">
    <property type="entry name" value="MFS general substrate transporter"/>
    <property type="match status" value="1"/>
</dbReference>
<name>F7A8F2_CIOIN</name>
<comment type="catalytic activity">
    <reaction evidence="7">
        <text>creatine(in) = creatine(out)</text>
        <dbReference type="Rhea" id="RHEA:73043"/>
        <dbReference type="ChEBI" id="CHEBI:57947"/>
    </reaction>
</comment>
<dbReference type="GO" id="GO:0022857">
    <property type="term" value="F:transmembrane transporter activity"/>
    <property type="evidence" value="ECO:0007669"/>
    <property type="project" value="InterPro"/>
</dbReference>
<dbReference type="InterPro" id="IPR011701">
    <property type="entry name" value="MFS"/>
</dbReference>
<evidence type="ECO:0000256" key="10">
    <source>
        <dbReference type="SAM" id="Phobius"/>
    </source>
</evidence>
<evidence type="ECO:0000313" key="13">
    <source>
        <dbReference type="Proteomes" id="UP000008144"/>
    </source>
</evidence>
<feature type="domain" description="Major facilitator superfamily (MFS) profile" evidence="11">
    <location>
        <begin position="11"/>
        <end position="370"/>
    </location>
</feature>
<feature type="transmembrane region" description="Helical" evidence="10">
    <location>
        <begin position="290"/>
        <end position="310"/>
    </location>
</feature>
<dbReference type="InterPro" id="IPR020846">
    <property type="entry name" value="MFS_dom"/>
</dbReference>
<dbReference type="AlphaFoldDB" id="F7A8F2"/>
<evidence type="ECO:0000256" key="1">
    <source>
        <dbReference type="ARBA" id="ARBA00004554"/>
    </source>
</evidence>
<keyword evidence="3" id="KW-1003">Cell membrane</keyword>
<keyword evidence="13" id="KW-1185">Reference proteome</keyword>
<keyword evidence="5 10" id="KW-1133">Transmembrane helix</keyword>
<keyword evidence="6 10" id="KW-0472">Membrane</keyword>
<evidence type="ECO:0000259" key="11">
    <source>
        <dbReference type="PROSITE" id="PS50850"/>
    </source>
</evidence>
<dbReference type="GO" id="GO:0016323">
    <property type="term" value="C:basolateral plasma membrane"/>
    <property type="evidence" value="ECO:0007669"/>
    <property type="project" value="UniProtKB-SubCell"/>
</dbReference>
<dbReference type="GeneTree" id="ENSGT00940000166812"/>
<organism evidence="12 13">
    <name type="scientific">Ciona intestinalis</name>
    <name type="common">Transparent sea squirt</name>
    <name type="synonym">Ascidia intestinalis</name>
    <dbReference type="NCBI Taxonomy" id="7719"/>
    <lineage>
        <taxon>Eukaryota</taxon>
        <taxon>Metazoa</taxon>
        <taxon>Chordata</taxon>
        <taxon>Tunicata</taxon>
        <taxon>Ascidiacea</taxon>
        <taxon>Phlebobranchia</taxon>
        <taxon>Cionidae</taxon>
        <taxon>Ciona</taxon>
    </lineage>
</organism>
<feature type="transmembrane region" description="Helical" evidence="10">
    <location>
        <begin position="346"/>
        <end position="369"/>
    </location>
</feature>
<evidence type="ECO:0000256" key="2">
    <source>
        <dbReference type="ARBA" id="ARBA00006727"/>
    </source>
</evidence>
<dbReference type="Pfam" id="PF07690">
    <property type="entry name" value="MFS_1"/>
    <property type="match status" value="1"/>
</dbReference>
<dbReference type="PANTHER" id="PTHR11360">
    <property type="entry name" value="MONOCARBOXYLATE TRANSPORTER"/>
    <property type="match status" value="1"/>
</dbReference>
<evidence type="ECO:0000256" key="6">
    <source>
        <dbReference type="ARBA" id="ARBA00023136"/>
    </source>
</evidence>
<feature type="transmembrane region" description="Helical" evidence="10">
    <location>
        <begin position="50"/>
        <end position="73"/>
    </location>
</feature>
<feature type="transmembrane region" description="Helical" evidence="10">
    <location>
        <begin position="80"/>
        <end position="108"/>
    </location>
</feature>
<proteinExistence type="inferred from homology"/>
<dbReference type="Proteomes" id="UP000008144">
    <property type="component" value="Chromosome 9"/>
</dbReference>
<evidence type="ECO:0000256" key="5">
    <source>
        <dbReference type="ARBA" id="ARBA00022989"/>
    </source>
</evidence>
<feature type="transmembrane region" description="Helical" evidence="10">
    <location>
        <begin position="316"/>
        <end position="339"/>
    </location>
</feature>